<evidence type="ECO:0000256" key="4">
    <source>
        <dbReference type="SAM" id="MobiDB-lite"/>
    </source>
</evidence>
<dbReference type="FunCoup" id="A0A423XAN6">
    <property type="interactions" value="143"/>
</dbReference>
<dbReference type="GO" id="GO:0003723">
    <property type="term" value="F:RNA binding"/>
    <property type="evidence" value="ECO:0007669"/>
    <property type="project" value="InterPro"/>
</dbReference>
<dbReference type="InterPro" id="IPR041988">
    <property type="entry name" value="Ribosomal_uL24_KOW"/>
</dbReference>
<dbReference type="InterPro" id="IPR014722">
    <property type="entry name" value="Rib_uL2_dom2"/>
</dbReference>
<sequence length="391" mass="44631">MQKLLRRTAQAERQVIRRSTKKGKMAKNAEQRDDFNRRMSATKGSHKALKDAARRRREDWEMGPLAPQRDTPLRDSTDAYFGTLSLRRNLGDSFPEKQLDLACRWAGGRKTFCVKAGDRVAIMEGPDKGKIGTVKFLNEEQGTVALEGEHLQHNFTVPEYMSKLQETGSAVYSQLAEYRVPFQAIRLVYPLKDPATGRVRDVLINELVPRNYYKDKVTGRESWSRVVPGLNIEIPWPKAFEEAQRQDMEGTFDDHECDTLRIDVEEKSFVPTLLRPPMPSEVLDELRNRYSKFRTRHEPAYIAKKEAEELEKAARRKTLKTMRTPLQELNAKIKEEKKARGQPELSEDMLARIGEVMARNRARTLAGAGIAQVEVEASIPVAEESRAPPPS</sequence>
<dbReference type="InterPro" id="IPR003256">
    <property type="entry name" value="Ribosomal_uL24"/>
</dbReference>
<dbReference type="GO" id="GO:0003735">
    <property type="term" value="F:structural constituent of ribosome"/>
    <property type="evidence" value="ECO:0007669"/>
    <property type="project" value="InterPro"/>
</dbReference>
<dbReference type="Proteomes" id="UP000285146">
    <property type="component" value="Unassembled WGS sequence"/>
</dbReference>
<feature type="compositionally biased region" description="Basic and acidic residues" evidence="4">
    <location>
        <begin position="48"/>
        <end position="60"/>
    </location>
</feature>
<feature type="compositionally biased region" description="Basic residues" evidence="4">
    <location>
        <begin position="16"/>
        <end position="25"/>
    </location>
</feature>
<dbReference type="AlphaFoldDB" id="A0A423XAN6"/>
<dbReference type="InterPro" id="IPR005825">
    <property type="entry name" value="Ribosomal_uL24_CS"/>
</dbReference>
<comment type="caution">
    <text evidence="5">The sequence shown here is derived from an EMBL/GenBank/DDBJ whole genome shotgun (WGS) entry which is preliminary data.</text>
</comment>
<name>A0A423XAN6_9PEZI</name>
<dbReference type="GO" id="GO:1990904">
    <property type="term" value="C:ribonucleoprotein complex"/>
    <property type="evidence" value="ECO:0007669"/>
    <property type="project" value="UniProtKB-KW"/>
</dbReference>
<keyword evidence="2" id="KW-0689">Ribosomal protein</keyword>
<dbReference type="EMBL" id="LKEB01000023">
    <property type="protein sequence ID" value="ROW12953.1"/>
    <property type="molecule type" value="Genomic_DNA"/>
</dbReference>
<feature type="compositionally biased region" description="Basic and acidic residues" evidence="4">
    <location>
        <begin position="27"/>
        <end position="37"/>
    </location>
</feature>
<dbReference type="Pfam" id="PF22682">
    <property type="entry name" value="Ribosomal_uL24m-like"/>
    <property type="match status" value="1"/>
</dbReference>
<dbReference type="SUPFAM" id="SSF50104">
    <property type="entry name" value="Translation proteins SH3-like domain"/>
    <property type="match status" value="1"/>
</dbReference>
<dbReference type="Gene3D" id="2.30.30.30">
    <property type="match status" value="1"/>
</dbReference>
<protein>
    <recommendedName>
        <fullName evidence="7">KOW domain-containing protein</fullName>
    </recommendedName>
</protein>
<evidence type="ECO:0000313" key="6">
    <source>
        <dbReference type="Proteomes" id="UP000285146"/>
    </source>
</evidence>
<dbReference type="CDD" id="cd06089">
    <property type="entry name" value="KOW_RPL26"/>
    <property type="match status" value="1"/>
</dbReference>
<accession>A0A423XAN6</accession>
<evidence type="ECO:0000256" key="3">
    <source>
        <dbReference type="ARBA" id="ARBA00023274"/>
    </source>
</evidence>
<dbReference type="OrthoDB" id="359154at2759"/>
<dbReference type="GO" id="GO:0005840">
    <property type="term" value="C:ribosome"/>
    <property type="evidence" value="ECO:0007669"/>
    <property type="project" value="UniProtKB-KW"/>
</dbReference>
<dbReference type="STRING" id="1230097.A0A423XAN6"/>
<evidence type="ECO:0000313" key="5">
    <source>
        <dbReference type="EMBL" id="ROW12953.1"/>
    </source>
</evidence>
<dbReference type="InParanoid" id="A0A423XAN6"/>
<keyword evidence="6" id="KW-1185">Reference proteome</keyword>
<proteinExistence type="inferred from homology"/>
<evidence type="ECO:0008006" key="7">
    <source>
        <dbReference type="Google" id="ProtNLM"/>
    </source>
</evidence>
<feature type="region of interest" description="Disordered" evidence="4">
    <location>
        <begin position="1"/>
        <end position="74"/>
    </location>
</feature>
<dbReference type="PROSITE" id="PS01108">
    <property type="entry name" value="RIBOSOMAL_L24"/>
    <property type="match status" value="1"/>
</dbReference>
<evidence type="ECO:0000256" key="1">
    <source>
        <dbReference type="ARBA" id="ARBA00010618"/>
    </source>
</evidence>
<dbReference type="PANTHER" id="PTHR12903">
    <property type="entry name" value="MITOCHONDRIAL RIBOSOMAL PROTEIN L24"/>
    <property type="match status" value="1"/>
</dbReference>
<evidence type="ECO:0000256" key="2">
    <source>
        <dbReference type="ARBA" id="ARBA00022980"/>
    </source>
</evidence>
<dbReference type="GO" id="GO:0006412">
    <property type="term" value="P:translation"/>
    <property type="evidence" value="ECO:0007669"/>
    <property type="project" value="InterPro"/>
</dbReference>
<organism evidence="5 6">
    <name type="scientific">Cytospora leucostoma</name>
    <dbReference type="NCBI Taxonomy" id="1230097"/>
    <lineage>
        <taxon>Eukaryota</taxon>
        <taxon>Fungi</taxon>
        <taxon>Dikarya</taxon>
        <taxon>Ascomycota</taxon>
        <taxon>Pezizomycotina</taxon>
        <taxon>Sordariomycetes</taxon>
        <taxon>Sordariomycetidae</taxon>
        <taxon>Diaporthales</taxon>
        <taxon>Cytosporaceae</taxon>
        <taxon>Cytospora</taxon>
    </lineage>
</organism>
<gene>
    <name evidence="5" type="ORF">VPNG_04656</name>
</gene>
<keyword evidence="3" id="KW-0687">Ribonucleoprotein</keyword>
<reference evidence="5 6" key="1">
    <citation type="submission" date="2015-09" db="EMBL/GenBank/DDBJ databases">
        <title>Host preference determinants of Valsa canker pathogens revealed by comparative genomics.</title>
        <authorList>
            <person name="Yin Z."/>
            <person name="Huang L."/>
        </authorList>
    </citation>
    <scope>NUCLEOTIDE SEQUENCE [LARGE SCALE GENOMIC DNA]</scope>
    <source>
        <strain evidence="5 6">SXYLt</strain>
    </source>
</reference>
<dbReference type="InterPro" id="IPR008991">
    <property type="entry name" value="Translation_prot_SH3-like_sf"/>
</dbReference>
<comment type="similarity">
    <text evidence="1">Belongs to the universal ribosomal protein uL24 family.</text>
</comment>